<evidence type="ECO:0000256" key="6">
    <source>
        <dbReference type="ARBA" id="ARBA00023270"/>
    </source>
</evidence>
<evidence type="ECO:0000256" key="1">
    <source>
        <dbReference type="ARBA" id="ARBA00004737"/>
    </source>
</evidence>
<comment type="catalytic activity">
    <reaction evidence="7">
        <text>aldehydo-D-ribose 5-phosphate + D-glyceraldehyde 3-phosphate + L-glutamine = pyridoxal 5'-phosphate + L-glutamate + phosphate + 3 H2O + H(+)</text>
        <dbReference type="Rhea" id="RHEA:31507"/>
        <dbReference type="ChEBI" id="CHEBI:15377"/>
        <dbReference type="ChEBI" id="CHEBI:15378"/>
        <dbReference type="ChEBI" id="CHEBI:29985"/>
        <dbReference type="ChEBI" id="CHEBI:43474"/>
        <dbReference type="ChEBI" id="CHEBI:58273"/>
        <dbReference type="ChEBI" id="CHEBI:58359"/>
        <dbReference type="ChEBI" id="CHEBI:59776"/>
        <dbReference type="ChEBI" id="CHEBI:597326"/>
        <dbReference type="EC" id="4.3.3.6"/>
    </reaction>
</comment>
<dbReference type="InterPro" id="IPR033755">
    <property type="entry name" value="PdxS/SNZ_N"/>
</dbReference>
<dbReference type="GO" id="GO:0042823">
    <property type="term" value="P:pyridoxal phosphate biosynthetic process"/>
    <property type="evidence" value="ECO:0007669"/>
    <property type="project" value="InterPro"/>
</dbReference>
<comment type="pathway">
    <text evidence="1">Cofactor biosynthesis; pyridoxal 5'-phosphate biosynthesis.</text>
</comment>
<name>A0A0H5DR03_9BACT</name>
<dbReference type="GO" id="GO:0008615">
    <property type="term" value="P:pyridoxine biosynthetic process"/>
    <property type="evidence" value="ECO:0007669"/>
    <property type="project" value="TreeGrafter"/>
</dbReference>
<dbReference type="FunFam" id="3.20.20.70:FF:000001">
    <property type="entry name" value="Pyridoxine biosynthesis protein PDX1"/>
    <property type="match status" value="1"/>
</dbReference>
<dbReference type="EMBL" id="CWGJ01000025">
    <property type="protein sequence ID" value="CRX39007.1"/>
    <property type="molecule type" value="Genomic_DNA"/>
</dbReference>
<evidence type="ECO:0000259" key="10">
    <source>
        <dbReference type="Pfam" id="PF01680"/>
    </source>
</evidence>
<keyword evidence="5 11" id="KW-0456">Lyase</keyword>
<dbReference type="PROSITE" id="PS51129">
    <property type="entry name" value="PDXS_SNZ_2"/>
    <property type="match status" value="1"/>
</dbReference>
<comment type="similarity">
    <text evidence="2 9">Belongs to the PdxS/SNZ family.</text>
</comment>
<evidence type="ECO:0000256" key="5">
    <source>
        <dbReference type="ARBA" id="ARBA00023239"/>
    </source>
</evidence>
<sequence>MKKRPVWNVGSQKEAAFDLQKGSFEVKIELAEMLKGGVVMDVTTTEEAKIAEDAGAVAVLVANKLSSDLRSDGGISRMTSPELIEKIQEAVSIPVIAKCRIGHFVEAKILEALFVDFIDESEILTPADEDHYIDKHQFRIPFVSGCRDLNEALRRIAEGAVLIRTRGEAGSGNISEAVRHLRTMRRQIKSLAFLDTMELMNEARKMGAPYRLLKQVADTGKLPVPQFAAGGIATPADAALMMCLGAESVFVGSVIFSSKNPSILAKSIVKAVANCYNPETLAEISMGRFEDVRGKEVGILDSDESF</sequence>
<comment type="subunit">
    <text evidence="8">Homohexamer and homododecamer. In the presence of PdxT, forms a dodecamer of heterodimers.</text>
</comment>
<evidence type="ECO:0000256" key="3">
    <source>
        <dbReference type="ARBA" id="ARBA00012084"/>
    </source>
</evidence>
<evidence type="ECO:0000256" key="9">
    <source>
        <dbReference type="PROSITE-ProRule" id="PRU00481"/>
    </source>
</evidence>
<gene>
    <name evidence="11" type="primary">pdxS</name>
    <name evidence="11" type="ORF">ELAC_1680</name>
</gene>
<dbReference type="AlphaFoldDB" id="A0A0H5DR03"/>
<keyword evidence="4" id="KW-0663">Pyridoxal phosphate</keyword>
<dbReference type="SUPFAM" id="SSF51366">
    <property type="entry name" value="Ribulose-phoshate binding barrel"/>
    <property type="match status" value="1"/>
</dbReference>
<dbReference type="PANTHER" id="PTHR31829:SF0">
    <property type="entry name" value="PYRIDOXAL 5'-PHOSPHATE SYNTHASE SUBUNIT SNZ1-RELATED"/>
    <property type="match status" value="1"/>
</dbReference>
<feature type="domain" description="PdxS/SNZ N-terminal" evidence="10">
    <location>
        <begin position="24"/>
        <end position="229"/>
    </location>
</feature>
<dbReference type="PIRSF" id="PIRSF029271">
    <property type="entry name" value="Pdx1"/>
    <property type="match status" value="1"/>
</dbReference>
<evidence type="ECO:0000313" key="11">
    <source>
        <dbReference type="EMBL" id="CRX39007.1"/>
    </source>
</evidence>
<dbReference type="NCBIfam" id="NF003215">
    <property type="entry name" value="PRK04180.1"/>
    <property type="match status" value="1"/>
</dbReference>
<evidence type="ECO:0000256" key="8">
    <source>
        <dbReference type="ARBA" id="ARBA00061750"/>
    </source>
</evidence>
<dbReference type="RefSeq" id="WP_098038865.1">
    <property type="nucleotide sequence ID" value="NZ_CWGJ01000025.1"/>
</dbReference>
<evidence type="ECO:0000313" key="12">
    <source>
        <dbReference type="Proteomes" id="UP000220251"/>
    </source>
</evidence>
<dbReference type="InterPro" id="IPR001852">
    <property type="entry name" value="PdxS/SNZ"/>
</dbReference>
<organism evidence="11 12">
    <name type="scientific">Estrella lausannensis</name>
    <dbReference type="NCBI Taxonomy" id="483423"/>
    <lineage>
        <taxon>Bacteria</taxon>
        <taxon>Pseudomonadati</taxon>
        <taxon>Chlamydiota</taxon>
        <taxon>Chlamydiia</taxon>
        <taxon>Parachlamydiales</taxon>
        <taxon>Candidatus Criblamydiaceae</taxon>
        <taxon>Estrella</taxon>
    </lineage>
</organism>
<evidence type="ECO:0000256" key="7">
    <source>
        <dbReference type="ARBA" id="ARBA00047992"/>
    </source>
</evidence>
<dbReference type="PANTHER" id="PTHR31829">
    <property type="entry name" value="PYRIDOXAL 5'-PHOSPHATE SYNTHASE SUBUNIT SNZ1-RELATED"/>
    <property type="match status" value="1"/>
</dbReference>
<reference evidence="12" key="1">
    <citation type="submission" date="2015-06" db="EMBL/GenBank/DDBJ databases">
        <authorList>
            <person name="Bertelli C."/>
        </authorList>
    </citation>
    <scope>NUCLEOTIDE SEQUENCE [LARGE SCALE GENOMIC DNA]</scope>
    <source>
        <strain evidence="12">CRIB-30</strain>
    </source>
</reference>
<evidence type="ECO:0000256" key="2">
    <source>
        <dbReference type="ARBA" id="ARBA00007281"/>
    </source>
</evidence>
<dbReference type="Pfam" id="PF01680">
    <property type="entry name" value="SOR_SNZ"/>
    <property type="match status" value="1"/>
</dbReference>
<dbReference type="Gene3D" id="3.20.20.70">
    <property type="entry name" value="Aldolase class I"/>
    <property type="match status" value="1"/>
</dbReference>
<dbReference type="Proteomes" id="UP000220251">
    <property type="component" value="Unassembled WGS sequence"/>
</dbReference>
<dbReference type="GO" id="GO:0006520">
    <property type="term" value="P:amino acid metabolic process"/>
    <property type="evidence" value="ECO:0007669"/>
    <property type="project" value="TreeGrafter"/>
</dbReference>
<dbReference type="EC" id="4.3.3.6" evidence="3"/>
<accession>A0A0H5DR03</accession>
<evidence type="ECO:0000256" key="4">
    <source>
        <dbReference type="ARBA" id="ARBA00022898"/>
    </source>
</evidence>
<keyword evidence="6" id="KW-0704">Schiff base</keyword>
<protein>
    <recommendedName>
        <fullName evidence="3">pyridoxal 5'-phosphate synthase (glutamine hydrolyzing)</fullName>
        <ecNumber evidence="3">4.3.3.6</ecNumber>
    </recommendedName>
</protein>
<dbReference type="InterPro" id="IPR013785">
    <property type="entry name" value="Aldolase_TIM"/>
</dbReference>
<dbReference type="InterPro" id="IPR011060">
    <property type="entry name" value="RibuloseP-bd_barrel"/>
</dbReference>
<dbReference type="OrthoDB" id="9772545at2"/>
<dbReference type="PROSITE" id="PS01235">
    <property type="entry name" value="PDXS_SNZ_1"/>
    <property type="match status" value="1"/>
</dbReference>
<keyword evidence="12" id="KW-1185">Reference proteome</keyword>
<proteinExistence type="inferred from homology"/>
<dbReference type="GO" id="GO:0036381">
    <property type="term" value="F:pyridoxal 5'-phosphate synthase (glutamine hydrolysing) activity"/>
    <property type="evidence" value="ECO:0007669"/>
    <property type="project" value="UniProtKB-EC"/>
</dbReference>